<dbReference type="RefSeq" id="WP_088981818.1">
    <property type="nucleotide sequence ID" value="NZ_LT607413.1"/>
</dbReference>
<organism evidence="1 2">
    <name type="scientific">Micromonospora echinospora</name>
    <name type="common">Micromonospora purpurea</name>
    <dbReference type="NCBI Taxonomy" id="1877"/>
    <lineage>
        <taxon>Bacteria</taxon>
        <taxon>Bacillati</taxon>
        <taxon>Actinomycetota</taxon>
        <taxon>Actinomycetes</taxon>
        <taxon>Micromonosporales</taxon>
        <taxon>Micromonosporaceae</taxon>
        <taxon>Micromonospora</taxon>
    </lineage>
</organism>
<reference evidence="2" key="1">
    <citation type="submission" date="2016-06" db="EMBL/GenBank/DDBJ databases">
        <authorList>
            <person name="Varghese N."/>
            <person name="Submissions Spin"/>
        </authorList>
    </citation>
    <scope>NUCLEOTIDE SEQUENCE [LARGE SCALE GENOMIC DNA]</scope>
    <source>
        <strain evidence="2">DSM 43816</strain>
    </source>
</reference>
<dbReference type="InParanoid" id="A0A1C4WW08"/>
<evidence type="ECO:0000313" key="2">
    <source>
        <dbReference type="Proteomes" id="UP000198253"/>
    </source>
</evidence>
<dbReference type="AlphaFoldDB" id="A0A1C4WW08"/>
<dbReference type="EMBL" id="LT607413">
    <property type="protein sequence ID" value="SCF00368.1"/>
    <property type="molecule type" value="Genomic_DNA"/>
</dbReference>
<evidence type="ECO:0008006" key="3">
    <source>
        <dbReference type="Google" id="ProtNLM"/>
    </source>
</evidence>
<evidence type="ECO:0000313" key="1">
    <source>
        <dbReference type="EMBL" id="SCF00368.1"/>
    </source>
</evidence>
<dbReference type="OrthoDB" id="3378334at2"/>
<protein>
    <recommendedName>
        <fullName evidence="3">Prevent-host-death family protein</fullName>
    </recommendedName>
</protein>
<keyword evidence="2" id="KW-1185">Reference proteome</keyword>
<name>A0A1C4WW08_MICEC</name>
<accession>A0A1C4WW08</accession>
<proteinExistence type="predicted"/>
<dbReference type="Proteomes" id="UP000198253">
    <property type="component" value="Chromosome I"/>
</dbReference>
<sequence>MSAAYEELPFSEFLHRPAAAADRLDNVRALRLRRRDAGDLALTRAEQLEQDAVVVDFTARLLAGLVRSEPDDVIRRVLGEALPWVTFLPGPDVDQLLTELITVAQGAASLENLSPIAVLLTQWRHTAEVYADPVLLEILTREPAGDFGRVPVPEGGQ</sequence>
<gene>
    <name evidence="1" type="ORF">GA0070618_2563</name>
</gene>